<dbReference type="InterPro" id="IPR000073">
    <property type="entry name" value="AB_hydrolase_1"/>
</dbReference>
<dbReference type="EMBL" id="PXYK01000052">
    <property type="protein sequence ID" value="PSJ50308.1"/>
    <property type="molecule type" value="Genomic_DNA"/>
</dbReference>
<dbReference type="Proteomes" id="UP000241229">
    <property type="component" value="Unassembled WGS sequence"/>
</dbReference>
<dbReference type="GO" id="GO:0016787">
    <property type="term" value="F:hydrolase activity"/>
    <property type="evidence" value="ECO:0007669"/>
    <property type="project" value="UniProtKB-KW"/>
</dbReference>
<sequence>MAEPRVPVRHVRTPVLDIAYEEHGPPDGEAVVLLHGFPYDPRCYDAMAASLAPEGLRVIVPYLRGYGPTRFHDAGTMRSGQQAAIAHDLLALLDALSIERAALVGYDWGGRAACIVAALWPERVRCLVSGCGYAIQDIARSVEPLPPEQEHRFWYQYYFHGRRGRDGLAANRHALGRLLWTLWSPTFRFDEQTYAETAASFDNPDFVDIVVHSYRHRFGYAPGDPALEETERRLAAQPVISVPTIALWGADDGVDPPPAADTDAGRFTGGYERRVLPGVGHDIPREAPEAALAALRDLLHG</sequence>
<keyword evidence="2" id="KW-0378">Hydrolase</keyword>
<dbReference type="PRINTS" id="PR00412">
    <property type="entry name" value="EPOXHYDRLASE"/>
</dbReference>
<name>A0A2P7RJA9_9HYPH</name>
<dbReference type="Pfam" id="PF00561">
    <property type="entry name" value="Abhydrolase_1"/>
    <property type="match status" value="1"/>
</dbReference>
<reference evidence="2 3" key="1">
    <citation type="submission" date="2018-03" db="EMBL/GenBank/DDBJ databases">
        <title>The draft genome of Mesorhizobium sp. 6GN-30.</title>
        <authorList>
            <person name="Liu L."/>
            <person name="Li L."/>
            <person name="Wang T."/>
            <person name="Zhang X."/>
            <person name="Liang L."/>
        </authorList>
    </citation>
    <scope>NUCLEOTIDE SEQUENCE [LARGE SCALE GENOMIC DNA]</scope>
    <source>
        <strain evidence="2 3">6GN30</strain>
    </source>
</reference>
<evidence type="ECO:0000313" key="2">
    <source>
        <dbReference type="EMBL" id="PSJ50308.1"/>
    </source>
</evidence>
<evidence type="ECO:0000259" key="1">
    <source>
        <dbReference type="Pfam" id="PF00561"/>
    </source>
</evidence>
<evidence type="ECO:0000313" key="3">
    <source>
        <dbReference type="Proteomes" id="UP000241229"/>
    </source>
</evidence>
<feature type="domain" description="AB hydrolase-1" evidence="1">
    <location>
        <begin position="30"/>
        <end position="283"/>
    </location>
</feature>
<keyword evidence="3" id="KW-1185">Reference proteome</keyword>
<dbReference type="PANTHER" id="PTHR43798">
    <property type="entry name" value="MONOACYLGLYCEROL LIPASE"/>
    <property type="match status" value="1"/>
</dbReference>
<organism evidence="2 3">
    <name type="scientific">Kumtagia ephedrae</name>
    <dbReference type="NCBI Taxonomy" id="2116701"/>
    <lineage>
        <taxon>Bacteria</taxon>
        <taxon>Pseudomonadati</taxon>
        <taxon>Pseudomonadota</taxon>
        <taxon>Alphaproteobacteria</taxon>
        <taxon>Hyphomicrobiales</taxon>
        <taxon>Phyllobacteriaceae</taxon>
        <taxon>Kumtagia</taxon>
    </lineage>
</organism>
<dbReference type="InterPro" id="IPR029058">
    <property type="entry name" value="AB_hydrolase_fold"/>
</dbReference>
<gene>
    <name evidence="2" type="ORF">C7I84_28750</name>
</gene>
<dbReference type="RefSeq" id="WP_106775636.1">
    <property type="nucleotide sequence ID" value="NZ_PXYK01000052.1"/>
</dbReference>
<dbReference type="SUPFAM" id="SSF53474">
    <property type="entry name" value="alpha/beta-Hydrolases"/>
    <property type="match status" value="1"/>
</dbReference>
<dbReference type="InterPro" id="IPR050266">
    <property type="entry name" value="AB_hydrolase_sf"/>
</dbReference>
<comment type="caution">
    <text evidence="2">The sequence shown here is derived from an EMBL/GenBank/DDBJ whole genome shotgun (WGS) entry which is preliminary data.</text>
</comment>
<protein>
    <submittedName>
        <fullName evidence="2">Alpha/beta hydrolase</fullName>
    </submittedName>
</protein>
<dbReference type="AlphaFoldDB" id="A0A2P7RJA9"/>
<proteinExistence type="predicted"/>
<dbReference type="OrthoDB" id="9780765at2"/>
<dbReference type="InterPro" id="IPR000639">
    <property type="entry name" value="Epox_hydrolase-like"/>
</dbReference>
<dbReference type="Gene3D" id="3.40.50.1820">
    <property type="entry name" value="alpha/beta hydrolase"/>
    <property type="match status" value="1"/>
</dbReference>
<accession>A0A2P7RJA9</accession>